<accession>A0A6J2VAG7</accession>
<proteinExistence type="inferred from homology"/>
<protein>
    <submittedName>
        <fullName evidence="8">Prepronociceptin b</fullName>
    </submittedName>
</protein>
<reference evidence="8" key="1">
    <citation type="submission" date="2025-08" db="UniProtKB">
        <authorList>
            <consortium name="RefSeq"/>
        </authorList>
    </citation>
    <scope>IDENTIFICATION</scope>
</reference>
<dbReference type="CTD" id="394236"/>
<name>A0A6J2VAG7_CHACN</name>
<dbReference type="RefSeq" id="XP_030628773.1">
    <property type="nucleotide sequence ID" value="XM_030772913.1"/>
</dbReference>
<dbReference type="PRINTS" id="PR01028">
    <property type="entry name" value="OPIOIDPRCRSR"/>
</dbReference>
<keyword evidence="4" id="KW-1015">Disulfide bond</keyword>
<dbReference type="OrthoDB" id="9884757at2759"/>
<evidence type="ECO:0000256" key="5">
    <source>
        <dbReference type="SAM" id="MobiDB-lite"/>
    </source>
</evidence>
<evidence type="ECO:0000313" key="8">
    <source>
        <dbReference type="RefSeq" id="XP_030628773.1"/>
    </source>
</evidence>
<comment type="similarity">
    <text evidence="2">Belongs to the opioid neuropeptide precursor family.</text>
</comment>
<evidence type="ECO:0000313" key="7">
    <source>
        <dbReference type="Proteomes" id="UP000504632"/>
    </source>
</evidence>
<dbReference type="GO" id="GO:0005886">
    <property type="term" value="C:plasma membrane"/>
    <property type="evidence" value="ECO:0007669"/>
    <property type="project" value="TreeGrafter"/>
</dbReference>
<evidence type="ECO:0000256" key="6">
    <source>
        <dbReference type="SAM" id="SignalP"/>
    </source>
</evidence>
<dbReference type="GO" id="GO:0007268">
    <property type="term" value="P:chemical synaptic transmission"/>
    <property type="evidence" value="ECO:0007669"/>
    <property type="project" value="TreeGrafter"/>
</dbReference>
<organism evidence="7 8">
    <name type="scientific">Chanos chanos</name>
    <name type="common">Milkfish</name>
    <name type="synonym">Mugil chanos</name>
    <dbReference type="NCBI Taxonomy" id="29144"/>
    <lineage>
        <taxon>Eukaryota</taxon>
        <taxon>Metazoa</taxon>
        <taxon>Chordata</taxon>
        <taxon>Craniata</taxon>
        <taxon>Vertebrata</taxon>
        <taxon>Euteleostomi</taxon>
        <taxon>Actinopterygii</taxon>
        <taxon>Neopterygii</taxon>
        <taxon>Teleostei</taxon>
        <taxon>Ostariophysi</taxon>
        <taxon>Gonorynchiformes</taxon>
        <taxon>Chanidae</taxon>
        <taxon>Chanos</taxon>
    </lineage>
</organism>
<evidence type="ECO:0000256" key="4">
    <source>
        <dbReference type="ARBA" id="ARBA00023157"/>
    </source>
</evidence>
<keyword evidence="3" id="KW-0964">Secreted</keyword>
<evidence type="ECO:0000256" key="3">
    <source>
        <dbReference type="ARBA" id="ARBA00022525"/>
    </source>
</evidence>
<feature type="region of interest" description="Disordered" evidence="5">
    <location>
        <begin position="114"/>
        <end position="155"/>
    </location>
</feature>
<feature type="chain" id="PRO_5026983959" evidence="6">
    <location>
        <begin position="20"/>
        <end position="240"/>
    </location>
</feature>
<dbReference type="Proteomes" id="UP000504632">
    <property type="component" value="Chromosome 4"/>
</dbReference>
<dbReference type="GO" id="GO:0007600">
    <property type="term" value="P:sensory perception"/>
    <property type="evidence" value="ECO:0007669"/>
    <property type="project" value="TreeGrafter"/>
</dbReference>
<dbReference type="GO" id="GO:0005576">
    <property type="term" value="C:extracellular region"/>
    <property type="evidence" value="ECO:0007669"/>
    <property type="project" value="UniProtKB-SubCell"/>
</dbReference>
<feature type="compositionally biased region" description="Basic and acidic residues" evidence="5">
    <location>
        <begin position="138"/>
        <end position="149"/>
    </location>
</feature>
<dbReference type="PANTHER" id="PTHR11438:SF5">
    <property type="entry name" value="PREPRONOCICEPTIN"/>
    <property type="match status" value="1"/>
</dbReference>
<evidence type="ECO:0000256" key="2">
    <source>
        <dbReference type="ARBA" id="ARBA00008543"/>
    </source>
</evidence>
<feature type="compositionally biased region" description="Polar residues" evidence="5">
    <location>
        <begin position="116"/>
        <end position="130"/>
    </location>
</feature>
<keyword evidence="7" id="KW-1185">Reference proteome</keyword>
<gene>
    <name evidence="8" type="primary">pnocb</name>
</gene>
<dbReference type="PANTHER" id="PTHR11438">
    <property type="entry name" value="PROENKEPHALIN"/>
    <property type="match status" value="1"/>
</dbReference>
<evidence type="ECO:0000256" key="1">
    <source>
        <dbReference type="ARBA" id="ARBA00004613"/>
    </source>
</evidence>
<dbReference type="AlphaFoldDB" id="A0A6J2VAG7"/>
<dbReference type="InterPro" id="IPR006024">
    <property type="entry name" value="Opioid_neupept"/>
</dbReference>
<dbReference type="GO" id="GO:0043025">
    <property type="term" value="C:neuronal cell body"/>
    <property type="evidence" value="ECO:0007669"/>
    <property type="project" value="TreeGrafter"/>
</dbReference>
<dbReference type="InParanoid" id="A0A6J2VAG7"/>
<dbReference type="GO" id="GO:0031628">
    <property type="term" value="F:opioid receptor binding"/>
    <property type="evidence" value="ECO:0007669"/>
    <property type="project" value="TreeGrafter"/>
</dbReference>
<keyword evidence="6" id="KW-0732">Signal</keyword>
<dbReference type="GO" id="GO:0007218">
    <property type="term" value="P:neuropeptide signaling pathway"/>
    <property type="evidence" value="ECO:0007669"/>
    <property type="project" value="InterPro"/>
</dbReference>
<dbReference type="GO" id="GO:0043679">
    <property type="term" value="C:axon terminus"/>
    <property type="evidence" value="ECO:0007669"/>
    <property type="project" value="TreeGrafter"/>
</dbReference>
<dbReference type="GO" id="GO:0030425">
    <property type="term" value="C:dendrite"/>
    <property type="evidence" value="ECO:0007669"/>
    <property type="project" value="TreeGrafter"/>
</dbReference>
<sequence>MKTALWTLLLLCLCVEGHCDCQGDCLACGLLLPEQQAFNTLVCLLECESQTSPSLAWDLCNQAVSLKQVPPLPQEEATSKRSGDVQPLATVSFEDEDGGLEYSEALERFRHAAQALESQQSADEQTSNRLGTPYDSEIGSRIEKEGDGVDEREESDGEAAINLAKRFGGFMRGRHGFRKLVGSGRPLQKRYGGFIGIRKSARKWNNQKRVSQLLRQYLSLTGRTGRFTNLSAGIRRQSEV</sequence>
<dbReference type="Pfam" id="PF01160">
    <property type="entry name" value="Opiods_neuropep"/>
    <property type="match status" value="1"/>
</dbReference>
<dbReference type="FunCoup" id="A0A6J2VAG7">
    <property type="interactions" value="859"/>
</dbReference>
<feature type="signal peptide" evidence="6">
    <location>
        <begin position="1"/>
        <end position="19"/>
    </location>
</feature>
<comment type="subcellular location">
    <subcellularLocation>
        <location evidence="1">Secreted</location>
    </subcellularLocation>
</comment>
<dbReference type="GeneID" id="115810885"/>